<dbReference type="AlphaFoldDB" id="A0A2R4CAP6"/>
<sequence>MVEPPYHPPHDADALILAWLRRARESQLGHYEMATMLERRSYWLGVPVIVISGVVGTSVFASIAAEVVAVEAKLAVGALSVLAAILSSLQTFFKFAERAEKHKTFGARYGAIRRELEAMHASGTAAQEPNYINVLRDKLDRLGQEAPAVSSAIHAHVLKVLRADTTPVAG</sequence>
<dbReference type="InterPro" id="IPR040811">
    <property type="entry name" value="SLATT_4"/>
</dbReference>
<protein>
    <recommendedName>
        <fullName evidence="2">SMODS and SLOG-associating 2TM effector domain-containing protein</fullName>
    </recommendedName>
</protein>
<name>A0A2R4CAP6_9BURK</name>
<dbReference type="Pfam" id="PF18186">
    <property type="entry name" value="SLATT_4"/>
    <property type="match status" value="1"/>
</dbReference>
<keyword evidence="1" id="KW-1133">Transmembrane helix</keyword>
<evidence type="ECO:0000313" key="3">
    <source>
        <dbReference type="EMBL" id="AVR96714.1"/>
    </source>
</evidence>
<dbReference type="EMBL" id="CP028324">
    <property type="protein sequence ID" value="AVR96714.1"/>
    <property type="molecule type" value="Genomic_DNA"/>
</dbReference>
<accession>A0A2R4CAP6</accession>
<keyword evidence="1" id="KW-0472">Membrane</keyword>
<dbReference type="RefSeq" id="WP_107142062.1">
    <property type="nucleotide sequence ID" value="NZ_CP028324.1"/>
</dbReference>
<dbReference type="Proteomes" id="UP000240505">
    <property type="component" value="Chromosome"/>
</dbReference>
<dbReference type="NCBIfam" id="NF033632">
    <property type="entry name" value="SLATT_4"/>
    <property type="match status" value="1"/>
</dbReference>
<evidence type="ECO:0000259" key="2">
    <source>
        <dbReference type="Pfam" id="PF18186"/>
    </source>
</evidence>
<feature type="domain" description="SMODS and SLOG-associating 2TM effector" evidence="2">
    <location>
        <begin position="29"/>
        <end position="139"/>
    </location>
</feature>
<proteinExistence type="predicted"/>
<organism evidence="3 4">
    <name type="scientific">Pseudoduganella armeniaca</name>
    <dbReference type="NCBI Taxonomy" id="2072590"/>
    <lineage>
        <taxon>Bacteria</taxon>
        <taxon>Pseudomonadati</taxon>
        <taxon>Pseudomonadota</taxon>
        <taxon>Betaproteobacteria</taxon>
        <taxon>Burkholderiales</taxon>
        <taxon>Oxalobacteraceae</taxon>
        <taxon>Telluria group</taxon>
        <taxon>Pseudoduganella</taxon>
    </lineage>
</organism>
<gene>
    <name evidence="3" type="ORF">C9I28_14275</name>
</gene>
<keyword evidence="1" id="KW-0812">Transmembrane</keyword>
<reference evidence="3 4" key="1">
    <citation type="submission" date="2018-03" db="EMBL/GenBank/DDBJ databases">
        <title>Massilia armeniaca sp. nov., isolated from desert soil.</title>
        <authorList>
            <person name="Huang H."/>
            <person name="Ren M."/>
        </authorList>
    </citation>
    <scope>NUCLEOTIDE SEQUENCE [LARGE SCALE GENOMIC DNA]</scope>
    <source>
        <strain evidence="3 4">ZMN-3</strain>
    </source>
</reference>
<evidence type="ECO:0000256" key="1">
    <source>
        <dbReference type="SAM" id="Phobius"/>
    </source>
</evidence>
<dbReference type="OrthoDB" id="5897352at2"/>
<evidence type="ECO:0000313" key="4">
    <source>
        <dbReference type="Proteomes" id="UP000240505"/>
    </source>
</evidence>
<feature type="transmembrane region" description="Helical" evidence="1">
    <location>
        <begin position="42"/>
        <end position="68"/>
    </location>
</feature>
<feature type="transmembrane region" description="Helical" evidence="1">
    <location>
        <begin position="74"/>
        <end position="93"/>
    </location>
</feature>
<keyword evidence="4" id="KW-1185">Reference proteome</keyword>
<dbReference type="KEGG" id="masz:C9I28_14275"/>